<evidence type="ECO:0000313" key="2">
    <source>
        <dbReference type="EMBL" id="SMF95614.1"/>
    </source>
</evidence>
<gene>
    <name evidence="2" type="ORF">SAMN02949497_2979</name>
</gene>
<dbReference type="AlphaFoldDB" id="A0A1Y6D5G4"/>
<keyword evidence="3" id="KW-1185">Reference proteome</keyword>
<feature type="chain" id="PRO_5012961123" evidence="1">
    <location>
        <begin position="29"/>
        <end position="194"/>
    </location>
</feature>
<evidence type="ECO:0000313" key="3">
    <source>
        <dbReference type="Proteomes" id="UP000192923"/>
    </source>
</evidence>
<evidence type="ECO:0000256" key="1">
    <source>
        <dbReference type="SAM" id="SignalP"/>
    </source>
</evidence>
<accession>A0A1Y6D5G4</accession>
<dbReference type="RefSeq" id="WP_085213983.1">
    <property type="nucleotide sequence ID" value="NZ_FXAM01000001.1"/>
</dbReference>
<organism evidence="2 3">
    <name type="scientific">Methylomagnum ishizawai</name>
    <dbReference type="NCBI Taxonomy" id="1760988"/>
    <lineage>
        <taxon>Bacteria</taxon>
        <taxon>Pseudomonadati</taxon>
        <taxon>Pseudomonadota</taxon>
        <taxon>Gammaproteobacteria</taxon>
        <taxon>Methylococcales</taxon>
        <taxon>Methylococcaceae</taxon>
        <taxon>Methylomagnum</taxon>
    </lineage>
</organism>
<dbReference type="Proteomes" id="UP000192923">
    <property type="component" value="Unassembled WGS sequence"/>
</dbReference>
<feature type="signal peptide" evidence="1">
    <location>
        <begin position="1"/>
        <end position="28"/>
    </location>
</feature>
<protein>
    <submittedName>
        <fullName evidence="2">Uncharacterized protein</fullName>
    </submittedName>
</protein>
<name>A0A1Y6D5G4_9GAMM</name>
<dbReference type="EMBL" id="FXAM01000001">
    <property type="protein sequence ID" value="SMF95614.1"/>
    <property type="molecule type" value="Genomic_DNA"/>
</dbReference>
<proteinExistence type="predicted"/>
<sequence length="194" mass="21087">MTVPTPARPTAIAILALALLFCALPARAAQLNGVTGTWSANLKTHFTIKGYGGHKAKGDGNCVLTLVDNLNASFACAGFDTTAGQTYSGNLSALVRRDKLGWSLDTQGLDQAKANMTQWLIARNLKKGRQLAAENVGYEFLRFSYKPIRLKANLTQPAKANATIKGRVTQLVNDRYVIKPFTYQIAIKYLSRAP</sequence>
<reference evidence="2 3" key="1">
    <citation type="submission" date="2016-12" db="EMBL/GenBank/DDBJ databases">
        <authorList>
            <person name="Song W.-J."/>
            <person name="Kurnit D.M."/>
        </authorList>
    </citation>
    <scope>NUCLEOTIDE SEQUENCE [LARGE SCALE GENOMIC DNA]</scope>
    <source>
        <strain evidence="2 3">175</strain>
    </source>
</reference>
<keyword evidence="1" id="KW-0732">Signal</keyword>